<dbReference type="Proteomes" id="UP000183376">
    <property type="component" value="Chromosome I"/>
</dbReference>
<proteinExistence type="predicted"/>
<organism evidence="1 2">
    <name type="scientific">Allokutzneria albata</name>
    <name type="common">Kibdelosporangium albatum</name>
    <dbReference type="NCBI Taxonomy" id="211114"/>
    <lineage>
        <taxon>Bacteria</taxon>
        <taxon>Bacillati</taxon>
        <taxon>Actinomycetota</taxon>
        <taxon>Actinomycetes</taxon>
        <taxon>Pseudonocardiales</taxon>
        <taxon>Pseudonocardiaceae</taxon>
        <taxon>Allokutzneria</taxon>
    </lineage>
</organism>
<dbReference type="STRING" id="211114.SAMN04489726_1154"/>
<protein>
    <submittedName>
        <fullName evidence="1">Uncharacterized protein</fullName>
    </submittedName>
</protein>
<evidence type="ECO:0000313" key="2">
    <source>
        <dbReference type="Proteomes" id="UP000183376"/>
    </source>
</evidence>
<dbReference type="InterPro" id="IPR049249">
    <property type="entry name" value="DUF6882"/>
</dbReference>
<accession>A0A1G9SGR5</accession>
<dbReference type="AlphaFoldDB" id="A0A1G9SGR5"/>
<dbReference type="RefSeq" id="WP_030432363.1">
    <property type="nucleotide sequence ID" value="NZ_JOEF01000026.1"/>
</dbReference>
<sequence>MPTFLELQDDAALLSFEHQQHLSARVGEHSWKVNLAEHRFEFVGDTPLVCETVDLLGSAAPGPRTWLWSWANPFGYSSEVLGLALRAKEFGERHGIPELATAEVPFDALPGSPTEPAHVASLMVEATKAATGRWSGYQGPTGGGTRAGFLVGHPDLLLPEPDLAGTTRLLQQGVVELRLYDHRRAFHSYAVNRGLGVESAGSTLVLKGTGFEIAVEFTADNLMSRMSATRG</sequence>
<name>A0A1G9SGR5_ALLAB</name>
<dbReference type="EMBL" id="LT629701">
    <property type="protein sequence ID" value="SDM34497.1"/>
    <property type="molecule type" value="Genomic_DNA"/>
</dbReference>
<gene>
    <name evidence="1" type="ORF">SAMN04489726_1154</name>
</gene>
<dbReference type="eggNOG" id="ENOG50328JT">
    <property type="taxonomic scope" value="Bacteria"/>
</dbReference>
<dbReference type="OrthoDB" id="7859927at2"/>
<evidence type="ECO:0000313" key="1">
    <source>
        <dbReference type="EMBL" id="SDM34497.1"/>
    </source>
</evidence>
<dbReference type="Pfam" id="PF21813">
    <property type="entry name" value="DUF6882"/>
    <property type="match status" value="1"/>
</dbReference>
<keyword evidence="2" id="KW-1185">Reference proteome</keyword>
<reference evidence="1 2" key="1">
    <citation type="submission" date="2016-10" db="EMBL/GenBank/DDBJ databases">
        <authorList>
            <person name="de Groot N.N."/>
        </authorList>
    </citation>
    <scope>NUCLEOTIDE SEQUENCE [LARGE SCALE GENOMIC DNA]</scope>
    <source>
        <strain evidence="1 2">DSM 44149</strain>
    </source>
</reference>